<evidence type="ECO:0000313" key="1">
    <source>
        <dbReference type="EMBL" id="MDU0808889.1"/>
    </source>
</evidence>
<dbReference type="Proteomes" id="UP001249959">
    <property type="component" value="Unassembled WGS sequence"/>
</dbReference>
<dbReference type="EMBL" id="JAVNWW010000003">
    <property type="protein sequence ID" value="MDU0808889.1"/>
    <property type="molecule type" value="Genomic_DNA"/>
</dbReference>
<protein>
    <submittedName>
        <fullName evidence="1">Uncharacterized protein</fullName>
    </submittedName>
</protein>
<comment type="caution">
    <text evidence="1">The sequence shown here is derived from an EMBL/GenBank/DDBJ whole genome shotgun (WGS) entry which is preliminary data.</text>
</comment>
<proteinExistence type="predicted"/>
<dbReference type="RefSeq" id="WP_316070599.1">
    <property type="nucleotide sequence ID" value="NZ_JAVNWW010000003.1"/>
</dbReference>
<reference evidence="1 2" key="1">
    <citation type="submission" date="2023-09" db="EMBL/GenBank/DDBJ databases">
        <title>Aquirufa genomes.</title>
        <authorList>
            <person name="Pitt A."/>
        </authorList>
    </citation>
    <scope>NUCLEOTIDE SEQUENCE [LARGE SCALE GENOMIC DNA]</scope>
    <source>
        <strain evidence="1 2">LEOWEIH-7C</strain>
    </source>
</reference>
<keyword evidence="2" id="KW-1185">Reference proteome</keyword>
<sequence length="59" mass="6469">MRKLTWALLCLGLARCSKEVLSHKITTGASPMSSWTYVSVGFPFTAELDQLVRALKALA</sequence>
<name>A0ABU3TSP1_9BACT</name>
<evidence type="ECO:0000313" key="2">
    <source>
        <dbReference type="Proteomes" id="UP001249959"/>
    </source>
</evidence>
<organism evidence="1 2">
    <name type="scientific">Aquirufa regiilacus</name>
    <dbReference type="NCBI Taxonomy" id="3024868"/>
    <lineage>
        <taxon>Bacteria</taxon>
        <taxon>Pseudomonadati</taxon>
        <taxon>Bacteroidota</taxon>
        <taxon>Cytophagia</taxon>
        <taxon>Cytophagales</taxon>
        <taxon>Flectobacillaceae</taxon>
        <taxon>Aquirufa</taxon>
    </lineage>
</organism>
<accession>A0ABU3TSP1</accession>
<gene>
    <name evidence="1" type="ORF">PQG45_07565</name>
</gene>